<evidence type="ECO:0000259" key="2">
    <source>
        <dbReference type="PROSITE" id="PS51372"/>
    </source>
</evidence>
<dbReference type="PANTHER" id="PTHR30185">
    <property type="entry name" value="CRYPTIC BETA-GLUCOSIDE BGL OPERON ANTITERMINATOR"/>
    <property type="match status" value="1"/>
</dbReference>
<dbReference type="SMART" id="SM01061">
    <property type="entry name" value="CAT_RBD"/>
    <property type="match status" value="1"/>
</dbReference>
<organism evidence="3 4">
    <name type="scientific">Streptococcus danieliae</name>
    <dbReference type="NCBI Taxonomy" id="747656"/>
    <lineage>
        <taxon>Bacteria</taxon>
        <taxon>Bacillati</taxon>
        <taxon>Bacillota</taxon>
        <taxon>Bacilli</taxon>
        <taxon>Lactobacillales</taxon>
        <taxon>Streptococcaceae</taxon>
        <taxon>Streptococcus</taxon>
    </lineage>
</organism>
<dbReference type="InterPro" id="IPR036650">
    <property type="entry name" value="CAT_RNA-bd_dom_sf"/>
</dbReference>
<dbReference type="InterPro" id="IPR004341">
    <property type="entry name" value="CAT_RNA-bd_dom"/>
</dbReference>
<dbReference type="EMBL" id="WSRS01000090">
    <property type="protein sequence ID" value="MVX59579.1"/>
    <property type="molecule type" value="Genomic_DNA"/>
</dbReference>
<dbReference type="Pfam" id="PF00874">
    <property type="entry name" value="PRD"/>
    <property type="match status" value="2"/>
</dbReference>
<reference evidence="3 4" key="1">
    <citation type="submission" date="2019-12" db="EMBL/GenBank/DDBJ databases">
        <title>Microbes associate with the intestines of laboratory mice.</title>
        <authorList>
            <person name="Navarre W."/>
            <person name="Wong E."/>
        </authorList>
    </citation>
    <scope>NUCLEOTIDE SEQUENCE [LARGE SCALE GENOMIC DNA]</scope>
    <source>
        <strain evidence="3 4">NM51_B2-22</strain>
    </source>
</reference>
<dbReference type="SUPFAM" id="SSF63520">
    <property type="entry name" value="PTS-regulatory domain, PRD"/>
    <property type="match status" value="2"/>
</dbReference>
<dbReference type="GO" id="GO:0003723">
    <property type="term" value="F:RNA binding"/>
    <property type="evidence" value="ECO:0007669"/>
    <property type="project" value="InterPro"/>
</dbReference>
<dbReference type="Gene3D" id="1.10.1790.10">
    <property type="entry name" value="PRD domain"/>
    <property type="match status" value="2"/>
</dbReference>
<evidence type="ECO:0000256" key="1">
    <source>
        <dbReference type="ARBA" id="ARBA00022737"/>
    </source>
</evidence>
<accession>A0A7X3G9H2</accession>
<protein>
    <submittedName>
        <fullName evidence="3">PRD domain-containing protein</fullName>
    </submittedName>
</protein>
<dbReference type="AlphaFoldDB" id="A0A7X3G9H2"/>
<dbReference type="InterPro" id="IPR011608">
    <property type="entry name" value="PRD"/>
</dbReference>
<evidence type="ECO:0000313" key="3">
    <source>
        <dbReference type="EMBL" id="MVX59579.1"/>
    </source>
</evidence>
<dbReference type="RefSeq" id="WP_160333341.1">
    <property type="nucleotide sequence ID" value="NZ_WSRS01000090.1"/>
</dbReference>
<dbReference type="InterPro" id="IPR036634">
    <property type="entry name" value="PRD_sf"/>
</dbReference>
<comment type="caution">
    <text evidence="3">The sequence shown here is derived from an EMBL/GenBank/DDBJ whole genome shotgun (WGS) entry which is preliminary data.</text>
</comment>
<keyword evidence="1" id="KW-0677">Repeat</keyword>
<dbReference type="NCBIfam" id="NF046042">
    <property type="entry name" value="LicT"/>
    <property type="match status" value="1"/>
</dbReference>
<feature type="domain" description="PRD" evidence="2">
    <location>
        <begin position="171"/>
        <end position="276"/>
    </location>
</feature>
<dbReference type="OrthoDB" id="9813552at2"/>
<dbReference type="SUPFAM" id="SSF50151">
    <property type="entry name" value="SacY-like RNA-binding domain"/>
    <property type="match status" value="1"/>
</dbReference>
<proteinExistence type="predicted"/>
<dbReference type="GO" id="GO:0006355">
    <property type="term" value="P:regulation of DNA-templated transcription"/>
    <property type="evidence" value="ECO:0007669"/>
    <property type="project" value="InterPro"/>
</dbReference>
<name>A0A7X3G9H2_9STRE</name>
<gene>
    <name evidence="3" type="ORF">E5983_08055</name>
</gene>
<dbReference type="InterPro" id="IPR050661">
    <property type="entry name" value="BglG_antiterminators"/>
</dbReference>
<dbReference type="PROSITE" id="PS51372">
    <property type="entry name" value="PRD_2"/>
    <property type="match status" value="2"/>
</dbReference>
<sequence>MKIIKVYNNNVVQAIDTQGREIIVMGKGLGFQKKAGQNLEVDKIEKTFVLQGDEKESDIFHLYSRMPADEVDLVTQLISKAESVLDTSFEFSLYLSLGDHLHYALERSRQGLSIENPLAWEVRKFYPKEYQLGLETLDHIQEKFGISMEKGEASFLALHLINAQKTNAGSQQEHQVNQMVHQLLDIVRLHFGWADFQEDTSFHRLVTHLSYFAQRVLQGQVAGRNDAFLYQQIQANYPQALAASEKIKIFVKESYGFEMSLDEQIYLAIHIQRLIE</sequence>
<dbReference type="Gene3D" id="2.30.24.10">
    <property type="entry name" value="CAT RNA-binding domain"/>
    <property type="match status" value="1"/>
</dbReference>
<dbReference type="PANTHER" id="PTHR30185:SF15">
    <property type="entry name" value="CRYPTIC BETA-GLUCOSIDE BGL OPERON ANTITERMINATOR"/>
    <property type="match status" value="1"/>
</dbReference>
<evidence type="ECO:0000313" key="4">
    <source>
        <dbReference type="Proteomes" id="UP000461595"/>
    </source>
</evidence>
<dbReference type="Pfam" id="PF03123">
    <property type="entry name" value="CAT_RBD"/>
    <property type="match status" value="1"/>
</dbReference>
<dbReference type="Proteomes" id="UP000461595">
    <property type="component" value="Unassembled WGS sequence"/>
</dbReference>
<feature type="domain" description="PRD" evidence="2">
    <location>
        <begin position="65"/>
        <end position="170"/>
    </location>
</feature>